<name>A0A0N9UY69_SPHMC</name>
<dbReference type="RefSeq" id="WP_054587371.1">
    <property type="nucleotide sequence ID" value="NZ_CP012700.1"/>
</dbReference>
<dbReference type="InterPro" id="IPR009050">
    <property type="entry name" value="Globin-like_sf"/>
</dbReference>
<dbReference type="InterPro" id="IPR001486">
    <property type="entry name" value="Hemoglobin_trunc"/>
</dbReference>
<keyword evidence="1" id="KW-0813">Transport</keyword>
<dbReference type="GO" id="GO:0019825">
    <property type="term" value="F:oxygen binding"/>
    <property type="evidence" value="ECO:0007669"/>
    <property type="project" value="InterPro"/>
</dbReference>
<keyword evidence="2" id="KW-0349">Heme</keyword>
<reference evidence="5 6" key="1">
    <citation type="journal article" date="2015" name="Genome Announc.">
        <title>Complete Genome Sequence of Polypropylene Glycol- and Polyethylene Glycol-Degrading Sphingopyxis macrogoltabida Strain EY-1.</title>
        <authorList>
            <person name="Ohtsubo Y."/>
            <person name="Nagata Y."/>
            <person name="Numata M."/>
            <person name="Tsuchikane K."/>
            <person name="Hosoyama A."/>
            <person name="Yamazoe A."/>
            <person name="Tsuda M."/>
            <person name="Fujita N."/>
            <person name="Kawai F."/>
        </authorList>
    </citation>
    <scope>NUCLEOTIDE SEQUENCE [LARGE SCALE GENOMIC DNA]</scope>
    <source>
        <strain evidence="5 6">EY-1</strain>
    </source>
</reference>
<dbReference type="EMBL" id="CP012700">
    <property type="protein sequence ID" value="ALH79981.1"/>
    <property type="molecule type" value="Genomic_DNA"/>
</dbReference>
<dbReference type="Proteomes" id="UP000058074">
    <property type="component" value="Chromosome"/>
</dbReference>
<evidence type="ECO:0000256" key="4">
    <source>
        <dbReference type="ARBA" id="ARBA00023004"/>
    </source>
</evidence>
<keyword evidence="3" id="KW-0479">Metal-binding</keyword>
<dbReference type="Pfam" id="PF01152">
    <property type="entry name" value="Bac_globin"/>
    <property type="match status" value="1"/>
</dbReference>
<dbReference type="InterPro" id="IPR012292">
    <property type="entry name" value="Globin/Proto"/>
</dbReference>
<evidence type="ECO:0000313" key="6">
    <source>
        <dbReference type="Proteomes" id="UP000058074"/>
    </source>
</evidence>
<evidence type="ECO:0000313" key="5">
    <source>
        <dbReference type="EMBL" id="ALH79981.1"/>
    </source>
</evidence>
<accession>A0A0N9UY69</accession>
<dbReference type="GO" id="GO:0046872">
    <property type="term" value="F:metal ion binding"/>
    <property type="evidence" value="ECO:0007669"/>
    <property type="project" value="UniProtKB-KW"/>
</dbReference>
<evidence type="ECO:0000256" key="3">
    <source>
        <dbReference type="ARBA" id="ARBA00022723"/>
    </source>
</evidence>
<dbReference type="PATRIC" id="fig|33050.5.peg.1303"/>
<gene>
    <name evidence="5" type="ORF">AN936_06250</name>
</gene>
<proteinExistence type="predicted"/>
<dbReference type="OrthoDB" id="25954at2"/>
<dbReference type="AlphaFoldDB" id="A0A0N9UY69"/>
<dbReference type="SUPFAM" id="SSF46458">
    <property type="entry name" value="Globin-like"/>
    <property type="match status" value="1"/>
</dbReference>
<evidence type="ECO:0000256" key="2">
    <source>
        <dbReference type="ARBA" id="ARBA00022617"/>
    </source>
</evidence>
<dbReference type="KEGG" id="smag:AN936_06250"/>
<sequence>MSDEKLSEQDINHLIPEFYSRVRADTILGPIFDGAITDWPDHLRKLQDFWHSIMFTSGRYKGQPMVAHVRHAEHMTSQNFERWLSIWRRTTDELLAPDVAATLQVKADRIAESLQLGVQFHRERSATS</sequence>
<dbReference type="CDD" id="cd08916">
    <property type="entry name" value="TrHb3_P"/>
    <property type="match status" value="1"/>
</dbReference>
<keyword evidence="4" id="KW-0408">Iron</keyword>
<protein>
    <submittedName>
        <fullName evidence="5">Preprotein translocase subunit TatC</fullName>
    </submittedName>
</protein>
<evidence type="ECO:0000256" key="1">
    <source>
        <dbReference type="ARBA" id="ARBA00022448"/>
    </source>
</evidence>
<organism evidence="5 6">
    <name type="scientific">Sphingopyxis macrogoltabida</name>
    <name type="common">Sphingomonas macrogoltabidus</name>
    <dbReference type="NCBI Taxonomy" id="33050"/>
    <lineage>
        <taxon>Bacteria</taxon>
        <taxon>Pseudomonadati</taxon>
        <taxon>Pseudomonadota</taxon>
        <taxon>Alphaproteobacteria</taxon>
        <taxon>Sphingomonadales</taxon>
        <taxon>Sphingomonadaceae</taxon>
        <taxon>Sphingopyxis</taxon>
    </lineage>
</organism>
<dbReference type="GO" id="GO:0020037">
    <property type="term" value="F:heme binding"/>
    <property type="evidence" value="ECO:0007669"/>
    <property type="project" value="InterPro"/>
</dbReference>
<dbReference type="Gene3D" id="1.10.490.10">
    <property type="entry name" value="Globins"/>
    <property type="match status" value="1"/>
</dbReference>